<protein>
    <submittedName>
        <fullName evidence="2">Uncharacterized protein</fullName>
    </submittedName>
</protein>
<accession>A0A933RWN7</accession>
<evidence type="ECO:0000256" key="1">
    <source>
        <dbReference type="SAM" id="MobiDB-lite"/>
    </source>
</evidence>
<gene>
    <name evidence="2" type="ORF">HZA66_09065</name>
</gene>
<dbReference type="AlphaFoldDB" id="A0A933RWN7"/>
<evidence type="ECO:0000313" key="2">
    <source>
        <dbReference type="EMBL" id="MBI5129579.1"/>
    </source>
</evidence>
<name>A0A933RWN7_RHOPL</name>
<proteinExistence type="predicted"/>
<sequence>MPAFSFEKISAPVRPNPNPSAQVDNIEHEKKQRGVITQMLDRLAEARGKRAVPKDGVYVRFPKPPGK</sequence>
<reference evidence="2" key="1">
    <citation type="submission" date="2020-07" db="EMBL/GenBank/DDBJ databases">
        <title>Huge and variable diversity of episymbiotic CPR bacteria and DPANN archaea in groundwater ecosystems.</title>
        <authorList>
            <person name="He C.Y."/>
            <person name="Keren R."/>
            <person name="Whittaker M."/>
            <person name="Farag I.F."/>
            <person name="Doudna J."/>
            <person name="Cate J.H.D."/>
            <person name="Banfield J.F."/>
        </authorList>
    </citation>
    <scope>NUCLEOTIDE SEQUENCE</scope>
    <source>
        <strain evidence="2">NC_groundwater_1818_Pr3_B-0.1um_66_35</strain>
    </source>
</reference>
<comment type="caution">
    <text evidence="2">The sequence shown here is derived from an EMBL/GenBank/DDBJ whole genome shotgun (WGS) entry which is preliminary data.</text>
</comment>
<feature type="region of interest" description="Disordered" evidence="1">
    <location>
        <begin position="1"/>
        <end position="24"/>
    </location>
</feature>
<dbReference type="Proteomes" id="UP000782519">
    <property type="component" value="Unassembled WGS sequence"/>
</dbReference>
<evidence type="ECO:0000313" key="3">
    <source>
        <dbReference type="Proteomes" id="UP000782519"/>
    </source>
</evidence>
<dbReference type="EMBL" id="JACRJB010000024">
    <property type="protein sequence ID" value="MBI5129579.1"/>
    <property type="molecule type" value="Genomic_DNA"/>
</dbReference>
<organism evidence="2 3">
    <name type="scientific">Rhodopseudomonas palustris</name>
    <dbReference type="NCBI Taxonomy" id="1076"/>
    <lineage>
        <taxon>Bacteria</taxon>
        <taxon>Pseudomonadati</taxon>
        <taxon>Pseudomonadota</taxon>
        <taxon>Alphaproteobacteria</taxon>
        <taxon>Hyphomicrobiales</taxon>
        <taxon>Nitrobacteraceae</taxon>
        <taxon>Rhodopseudomonas</taxon>
    </lineage>
</organism>